<dbReference type="GO" id="GO:0004706">
    <property type="term" value="F:JUN kinase kinase kinase activity"/>
    <property type="evidence" value="ECO:0007669"/>
    <property type="project" value="TreeGrafter"/>
</dbReference>
<evidence type="ECO:0000256" key="8">
    <source>
        <dbReference type="ARBA" id="ARBA00022590"/>
    </source>
</evidence>
<sequence>MSCVKLWPSGASASLVSIEELENQEFVGRGGFGTVFRARHRKWGYDVAVKIVNSKAISREVKAMASLDNEFVLRLEGVVEKVNWDHMPKPALVTKFMENGSLSQLLQPQCPRPWPLLCRLLKEVVLGMFYLHNQNPVLLHRDLKPSNVLLDPELHVKLADFGLSTFQGGSQSGTASREPGGTLGYLAPELFVNVNRKASTASDVYSFGILMWAVLAGREAELPTEASLVCGAVCRRQTRPSLTELPQAGPETPGLEGLKELMQLCWSSEPKDRPSFQECLPKTDEAFQMVENNINAAVSTVKNFLSELRSSNLRFSTPESGQGGTEMDGFRRTTGNQHSRNDVMVSELLNKLNLEGSPSSVPEKYPSLTKRSRAQEEQVLQARTAGTSSDSVAQPPQTPETSTFRNQMPSPTSTGTPSPGPQGNQGTERHGMNWSSRTPEPNPVTGRPLINLHYCSGVQVGDNNYLTMQQTTALPTGGLAPSGTGRGWQHPPPTGSQEGPEEPENWSGPHGWYNHSGK</sequence>
<gene>
    <name evidence="24" type="primary">RIPK3</name>
</gene>
<dbReference type="GO" id="GO:0046006">
    <property type="term" value="P:regulation of activated T cell proliferation"/>
    <property type="evidence" value="ECO:0007669"/>
    <property type="project" value="Ensembl"/>
</dbReference>
<comment type="similarity">
    <text evidence="3">Belongs to the protein kinase superfamily. TKL Ser/Thr protein kinase family.</text>
</comment>
<evidence type="ECO:0000256" key="18">
    <source>
        <dbReference type="ARBA" id="ARBA00071065"/>
    </source>
</evidence>
<evidence type="ECO:0000256" key="1">
    <source>
        <dbReference type="ARBA" id="ARBA00004123"/>
    </source>
</evidence>
<dbReference type="Bgee" id="ENSPANG00000018563">
    <property type="expression patterns" value="Expressed in ascending colon and 56 other cell types or tissues"/>
</dbReference>
<dbReference type="GO" id="GO:1990000">
    <property type="term" value="P:amyloid fibril formation"/>
    <property type="evidence" value="ECO:0007669"/>
    <property type="project" value="Ensembl"/>
</dbReference>
<keyword evidence="5" id="KW-0963">Cytoplasm</keyword>
<evidence type="ECO:0000256" key="21">
    <source>
        <dbReference type="PROSITE-ProRule" id="PRU10141"/>
    </source>
</evidence>
<dbReference type="GO" id="GO:0005829">
    <property type="term" value="C:cytosol"/>
    <property type="evidence" value="ECO:0007669"/>
    <property type="project" value="UniProtKB-SubCell"/>
</dbReference>
<dbReference type="Ensembl" id="ENSPANT00000028192.3">
    <property type="protein sequence ID" value="ENSPANP00000017712.2"/>
    <property type="gene ID" value="ENSPANG00000018563.3"/>
</dbReference>
<reference evidence="24" key="3">
    <citation type="submission" date="2025-09" db="UniProtKB">
        <authorList>
            <consortium name="Ensembl"/>
        </authorList>
    </citation>
    <scope>IDENTIFICATION</scope>
</reference>
<keyword evidence="14" id="KW-0832">Ubl conjugation</keyword>
<evidence type="ECO:0000256" key="22">
    <source>
        <dbReference type="SAM" id="MobiDB-lite"/>
    </source>
</evidence>
<dbReference type="ExpressionAtlas" id="A0A096NXB8">
    <property type="expression patterns" value="baseline"/>
</dbReference>
<keyword evidence="10" id="KW-0053">Apoptosis</keyword>
<evidence type="ECO:0000256" key="5">
    <source>
        <dbReference type="ARBA" id="ARBA00022490"/>
    </source>
</evidence>
<dbReference type="InterPro" id="IPR025735">
    <property type="entry name" value="RHIM"/>
</dbReference>
<dbReference type="eggNOG" id="KOG0192">
    <property type="taxonomic scope" value="Eukaryota"/>
</dbReference>
<dbReference type="HOGENOM" id="CLU_559689_0_0_1"/>
<keyword evidence="6" id="KW-0723">Serine/threonine-protein kinase</keyword>
<dbReference type="GO" id="GO:0051607">
    <property type="term" value="P:defense response to virus"/>
    <property type="evidence" value="ECO:0007669"/>
    <property type="project" value="Ensembl"/>
</dbReference>
<dbReference type="SUPFAM" id="SSF56112">
    <property type="entry name" value="Protein kinase-like (PK-like)"/>
    <property type="match status" value="1"/>
</dbReference>
<name>A0A096NXB8_PAPAN</name>
<dbReference type="GO" id="GO:0048535">
    <property type="term" value="P:lymph node development"/>
    <property type="evidence" value="ECO:0007669"/>
    <property type="project" value="Ensembl"/>
</dbReference>
<evidence type="ECO:0000256" key="17">
    <source>
        <dbReference type="ARBA" id="ARBA00048679"/>
    </source>
</evidence>
<dbReference type="GO" id="GO:0001914">
    <property type="term" value="P:regulation of T cell mediated cytotoxicity"/>
    <property type="evidence" value="ECO:0007669"/>
    <property type="project" value="Ensembl"/>
</dbReference>
<dbReference type="GO" id="GO:0097527">
    <property type="term" value="P:necroptotic signaling pathway"/>
    <property type="evidence" value="ECO:0007669"/>
    <property type="project" value="Ensembl"/>
</dbReference>
<dbReference type="KEGG" id="panu:101027042"/>
<dbReference type="PANTHER" id="PTHR44329">
    <property type="entry name" value="SERINE/THREONINE-PROTEIN KINASE TNNI3K-RELATED"/>
    <property type="match status" value="1"/>
</dbReference>
<proteinExistence type="inferred from homology"/>
<feature type="region of interest" description="Disordered" evidence="22">
    <location>
        <begin position="314"/>
        <end position="340"/>
    </location>
</feature>
<dbReference type="InterPro" id="IPR000719">
    <property type="entry name" value="Prot_kinase_dom"/>
</dbReference>
<evidence type="ECO:0000256" key="7">
    <source>
        <dbReference type="ARBA" id="ARBA00022553"/>
    </source>
</evidence>
<dbReference type="OMA" id="WDYVSGP"/>
<feature type="compositionally biased region" description="Polar residues" evidence="22">
    <location>
        <begin position="384"/>
        <end position="408"/>
    </location>
</feature>
<evidence type="ECO:0000256" key="4">
    <source>
        <dbReference type="ARBA" id="ARBA00012513"/>
    </source>
</evidence>
<keyword evidence="25" id="KW-1185">Reference proteome</keyword>
<keyword evidence="15" id="KW-0539">Nucleus</keyword>
<reference evidence="24" key="2">
    <citation type="submission" date="2025-08" db="UniProtKB">
        <authorList>
            <consortium name="Ensembl"/>
        </authorList>
    </citation>
    <scope>IDENTIFICATION</scope>
</reference>
<dbReference type="GO" id="GO:2000452">
    <property type="term" value="P:regulation of CD8-positive, alpha-beta cytotoxic T cell extravasation"/>
    <property type="evidence" value="ECO:0007669"/>
    <property type="project" value="Ensembl"/>
</dbReference>
<keyword evidence="12" id="KW-0418">Kinase</keyword>
<dbReference type="GO" id="GO:0005634">
    <property type="term" value="C:nucleus"/>
    <property type="evidence" value="ECO:0007669"/>
    <property type="project" value="UniProtKB-SubCell"/>
</dbReference>
<evidence type="ECO:0000256" key="11">
    <source>
        <dbReference type="ARBA" id="ARBA00022741"/>
    </source>
</evidence>
<feature type="compositionally biased region" description="Low complexity" evidence="22">
    <location>
        <begin position="409"/>
        <end position="426"/>
    </location>
</feature>
<dbReference type="InterPro" id="IPR017441">
    <property type="entry name" value="Protein_kinase_ATP_BS"/>
</dbReference>
<evidence type="ECO:0000259" key="23">
    <source>
        <dbReference type="PROSITE" id="PS50011"/>
    </source>
</evidence>
<dbReference type="InterPro" id="IPR051681">
    <property type="entry name" value="Ser/Thr_Kinases-Pseudokinases"/>
</dbReference>
<organism evidence="24 25">
    <name type="scientific">Papio anubis</name>
    <name type="common">Olive baboon</name>
    <dbReference type="NCBI Taxonomy" id="9555"/>
    <lineage>
        <taxon>Eukaryota</taxon>
        <taxon>Metazoa</taxon>
        <taxon>Chordata</taxon>
        <taxon>Craniata</taxon>
        <taxon>Vertebrata</taxon>
        <taxon>Euteleostomi</taxon>
        <taxon>Mammalia</taxon>
        <taxon>Eutheria</taxon>
        <taxon>Euarchontoglires</taxon>
        <taxon>Primates</taxon>
        <taxon>Haplorrhini</taxon>
        <taxon>Catarrhini</taxon>
        <taxon>Cercopithecidae</taxon>
        <taxon>Cercopithecinae</taxon>
        <taxon>Papio</taxon>
    </lineage>
</organism>
<evidence type="ECO:0000256" key="6">
    <source>
        <dbReference type="ARBA" id="ARBA00022527"/>
    </source>
</evidence>
<dbReference type="SMART" id="SM00220">
    <property type="entry name" value="S_TKc"/>
    <property type="match status" value="1"/>
</dbReference>
<evidence type="ECO:0000256" key="20">
    <source>
        <dbReference type="ARBA" id="ARBA00081897"/>
    </source>
</evidence>
<dbReference type="GeneID" id="101027042"/>
<dbReference type="FunFam" id="1.10.510.10:FF:000661">
    <property type="entry name" value="Receptor-interacting serine/threonine-protein kinase 3"/>
    <property type="match status" value="1"/>
</dbReference>
<dbReference type="GO" id="GO:0005524">
    <property type="term" value="F:ATP binding"/>
    <property type="evidence" value="ECO:0007669"/>
    <property type="project" value="UniProtKB-UniRule"/>
</dbReference>
<dbReference type="GO" id="GO:0070301">
    <property type="term" value="P:cellular response to hydrogen peroxide"/>
    <property type="evidence" value="ECO:0007669"/>
    <property type="project" value="Ensembl"/>
</dbReference>
<accession>A0A096NXB8</accession>
<feature type="binding site" evidence="21">
    <location>
        <position position="50"/>
    </location>
    <ligand>
        <name>ATP</name>
        <dbReference type="ChEBI" id="CHEBI:30616"/>
    </ligand>
</feature>
<evidence type="ECO:0000256" key="14">
    <source>
        <dbReference type="ARBA" id="ARBA00022843"/>
    </source>
</evidence>
<feature type="region of interest" description="Disordered" evidence="22">
    <location>
        <begin position="354"/>
        <end position="445"/>
    </location>
</feature>
<evidence type="ECO:0000256" key="16">
    <source>
        <dbReference type="ARBA" id="ARBA00047899"/>
    </source>
</evidence>
<evidence type="ECO:0000256" key="2">
    <source>
        <dbReference type="ARBA" id="ARBA00004514"/>
    </source>
</evidence>
<dbReference type="GO" id="GO:2001244">
    <property type="term" value="P:positive regulation of intrinsic apoptotic signaling pathway"/>
    <property type="evidence" value="ECO:0007669"/>
    <property type="project" value="Ensembl"/>
</dbReference>
<comment type="catalytic activity">
    <reaction evidence="16">
        <text>L-threonyl-[protein] + ATP = O-phospho-L-threonyl-[protein] + ADP + H(+)</text>
        <dbReference type="Rhea" id="RHEA:46608"/>
        <dbReference type="Rhea" id="RHEA-COMP:11060"/>
        <dbReference type="Rhea" id="RHEA-COMP:11605"/>
        <dbReference type="ChEBI" id="CHEBI:15378"/>
        <dbReference type="ChEBI" id="CHEBI:30013"/>
        <dbReference type="ChEBI" id="CHEBI:30616"/>
        <dbReference type="ChEBI" id="CHEBI:61977"/>
        <dbReference type="ChEBI" id="CHEBI:456216"/>
        <dbReference type="EC" id="2.7.11.1"/>
    </reaction>
</comment>
<dbReference type="RefSeq" id="XP_003901703.2">
    <property type="nucleotide sequence ID" value="XM_003901654.5"/>
</dbReference>
<dbReference type="EC" id="2.7.11.1" evidence="4"/>
<evidence type="ECO:0000256" key="3">
    <source>
        <dbReference type="ARBA" id="ARBA00005843"/>
    </source>
</evidence>
<keyword evidence="9" id="KW-0808">Transferase</keyword>
<evidence type="ECO:0000256" key="15">
    <source>
        <dbReference type="ARBA" id="ARBA00023242"/>
    </source>
</evidence>
<dbReference type="PROSITE" id="PS00108">
    <property type="entry name" value="PROTEIN_KINASE_ST"/>
    <property type="match status" value="1"/>
</dbReference>
<dbReference type="GO" id="GO:0033077">
    <property type="term" value="P:T cell differentiation in thymus"/>
    <property type="evidence" value="ECO:0007669"/>
    <property type="project" value="Ensembl"/>
</dbReference>
<dbReference type="GO" id="GO:0043029">
    <property type="term" value="P:T cell homeostasis"/>
    <property type="evidence" value="ECO:0007669"/>
    <property type="project" value="Ensembl"/>
</dbReference>
<dbReference type="GO" id="GO:0070235">
    <property type="term" value="P:regulation of activation-induced cell death of T cells"/>
    <property type="evidence" value="ECO:0007669"/>
    <property type="project" value="Ensembl"/>
</dbReference>
<dbReference type="STRING" id="9555.ENSPANP00000017712"/>
<dbReference type="InterPro" id="IPR011009">
    <property type="entry name" value="Kinase-like_dom_sf"/>
</dbReference>
<keyword evidence="13 21" id="KW-0067">ATP-binding</keyword>
<evidence type="ECO:0000256" key="13">
    <source>
        <dbReference type="ARBA" id="ARBA00022840"/>
    </source>
</evidence>
<dbReference type="GO" id="GO:0032991">
    <property type="term" value="C:protein-containing complex"/>
    <property type="evidence" value="ECO:0007669"/>
    <property type="project" value="Ensembl"/>
</dbReference>
<dbReference type="PROSITE" id="PS00107">
    <property type="entry name" value="PROTEIN_KINASE_ATP"/>
    <property type="match status" value="1"/>
</dbReference>
<keyword evidence="11 21" id="KW-0547">Nucleotide-binding</keyword>
<dbReference type="GO" id="GO:2000379">
    <property type="term" value="P:positive regulation of reactive oxygen species metabolic process"/>
    <property type="evidence" value="ECO:0007669"/>
    <property type="project" value="Ensembl"/>
</dbReference>
<dbReference type="InterPro" id="IPR008271">
    <property type="entry name" value="Ser/Thr_kinase_AS"/>
</dbReference>
<reference evidence="24 25" key="1">
    <citation type="submission" date="2012-03" db="EMBL/GenBank/DDBJ databases">
        <title>Whole Genome Assembly of Papio anubis.</title>
        <authorList>
            <person name="Liu Y.L."/>
            <person name="Abraham K.A."/>
            <person name="Akbar H.A."/>
            <person name="Ali S.A."/>
            <person name="Anosike U.A."/>
            <person name="Aqrawi P.A."/>
            <person name="Arias F.A."/>
            <person name="Attaway T.A."/>
            <person name="Awwad R.A."/>
            <person name="Babu C.B."/>
            <person name="Bandaranaike D.B."/>
            <person name="Battles P.B."/>
            <person name="Bell A.B."/>
            <person name="Beltran B.B."/>
            <person name="Berhane-Mersha D.B."/>
            <person name="Bess C.B."/>
            <person name="Bickham C.B."/>
            <person name="Bolden T.B."/>
            <person name="Carter K.C."/>
            <person name="Chau D.C."/>
            <person name="Chavez A.C."/>
            <person name="Clerc-Blankenburg K.C."/>
            <person name="Coyle M.C."/>
            <person name="Dao M.D."/>
            <person name="Davila M.L.D."/>
            <person name="Davy-Carroll L.D."/>
            <person name="Denson S.D."/>
            <person name="Dinh H.D."/>
            <person name="Fernandez S.F."/>
            <person name="Fernando P.F."/>
            <person name="Forbes L.F."/>
            <person name="Francis C.F."/>
            <person name="Francisco L.F."/>
            <person name="Fu Q.F."/>
            <person name="Garcia-Iii R.G."/>
            <person name="Garrett T.G."/>
            <person name="Gross S.G."/>
            <person name="Gubbala S.G."/>
            <person name="Hirani K.H."/>
            <person name="Hogues M.H."/>
            <person name="Hollins B.H."/>
            <person name="Jackson L.J."/>
            <person name="Javaid M.J."/>
            <person name="Jhangiani S.J."/>
            <person name="Johnson A.J."/>
            <person name="Johnson B.J."/>
            <person name="Jones J.J."/>
            <person name="Joshi V.J."/>
            <person name="Kalu J.K."/>
            <person name="Khan N.K."/>
            <person name="Korchina V.K."/>
            <person name="Kovar C.K."/>
            <person name="Lago L.L."/>
            <person name="Lara F.L."/>
            <person name="Le T.-K.L."/>
            <person name="Lee S.L."/>
            <person name="Legall-Iii F.L."/>
            <person name="Lemon S.L."/>
            <person name="Liu J.L."/>
            <person name="Liu Y.-S.L."/>
            <person name="Liyanage D.L."/>
            <person name="Lopez J.L."/>
            <person name="Lorensuhewa L.L."/>
            <person name="Mata R.M."/>
            <person name="Mathew T.M."/>
            <person name="Mercado C.M."/>
            <person name="Mercado I.M."/>
            <person name="Morales K.M."/>
            <person name="Morgan M.M."/>
            <person name="Munidasa M.M."/>
            <person name="Ngo D.N."/>
            <person name="Nguyen L.N."/>
            <person name="Nguyen T.N."/>
            <person name="Nguyen N.N."/>
            <person name="Obregon M.O."/>
            <person name="Okwuonu G.O."/>
            <person name="Ongeri F.O."/>
            <person name="Onwere C.O."/>
            <person name="Osifeso I.O."/>
            <person name="Parra A.P."/>
            <person name="Patil S.P."/>
            <person name="Perez A.P."/>
            <person name="Perez Y.P."/>
            <person name="Pham C.P."/>
            <person name="Pu L.-L.P."/>
            <person name="Puazo M.P."/>
            <person name="Quiroz J.Q."/>
            <person name="Rouhana J.R."/>
            <person name="Ruiz M.R."/>
            <person name="Ruiz S.-J.R."/>
            <person name="Saada N.S."/>
            <person name="Santibanez J.S."/>
            <person name="Scheel M.S."/>
            <person name="Schneider B.S."/>
            <person name="Simmons D.S."/>
            <person name="Sisson I.S."/>
            <person name="Tang L.-Y.T."/>
            <person name="Thornton R.T."/>
            <person name="Tisius J.T."/>
            <person name="Toledanes G.T."/>
            <person name="Trejos Z.T."/>
            <person name="Usmani K.U."/>
            <person name="Varghese R.V."/>
            <person name="Vattathil S.V."/>
            <person name="Vee V.V."/>
            <person name="Walker D.W."/>
            <person name="Weissenberger G.W."/>
            <person name="White C.W."/>
            <person name="Williams A.W."/>
            <person name="Woodworth J.W."/>
            <person name="Wright R.W."/>
            <person name="Zhu Y.Z."/>
            <person name="Han Y.H."/>
            <person name="Newsham I.N."/>
            <person name="Nazareth L.N."/>
            <person name="Worley K.W."/>
            <person name="Muzny D.M."/>
            <person name="Rogers J.R."/>
            <person name="Gibbs R.G."/>
        </authorList>
    </citation>
    <scope>NUCLEOTIDE SEQUENCE [LARGE SCALE GENOMIC DNA]</scope>
</reference>
<dbReference type="GO" id="GO:0048536">
    <property type="term" value="P:spleen development"/>
    <property type="evidence" value="ECO:0007669"/>
    <property type="project" value="Ensembl"/>
</dbReference>
<evidence type="ECO:0000313" key="24">
    <source>
        <dbReference type="Ensembl" id="ENSPANP00000017712.2"/>
    </source>
</evidence>
<dbReference type="Pfam" id="PF00069">
    <property type="entry name" value="Pkinase"/>
    <property type="match status" value="1"/>
</dbReference>
<dbReference type="AlphaFoldDB" id="A0A096NXB8"/>
<dbReference type="GO" id="GO:0048538">
    <property type="term" value="P:thymus development"/>
    <property type="evidence" value="ECO:0007669"/>
    <property type="project" value="Ensembl"/>
</dbReference>
<evidence type="ECO:0000256" key="19">
    <source>
        <dbReference type="ARBA" id="ARBA00079155"/>
    </source>
</evidence>
<dbReference type="GO" id="GO:0042802">
    <property type="term" value="F:identical protein binding"/>
    <property type="evidence" value="ECO:0007669"/>
    <property type="project" value="Ensembl"/>
</dbReference>
<feature type="domain" description="Protein kinase" evidence="23">
    <location>
        <begin position="21"/>
        <end position="287"/>
    </location>
</feature>
<keyword evidence="7" id="KW-0597">Phosphoprotein</keyword>
<dbReference type="Pfam" id="PF12721">
    <property type="entry name" value="RHIM"/>
    <property type="match status" value="1"/>
</dbReference>
<dbReference type="PANTHER" id="PTHR44329:SF297">
    <property type="entry name" value="RECEPTOR-INTERACTING SERINE_THREONINE-PROTEIN KINASE 3"/>
    <property type="match status" value="1"/>
</dbReference>
<dbReference type="GO" id="GO:0006915">
    <property type="term" value="P:apoptotic process"/>
    <property type="evidence" value="ECO:0007669"/>
    <property type="project" value="UniProtKB-KW"/>
</dbReference>
<dbReference type="Proteomes" id="UP000028761">
    <property type="component" value="Chromosome 7"/>
</dbReference>
<keyword evidence="8" id="KW-1210">Necrosis</keyword>
<dbReference type="GO" id="GO:0097528">
    <property type="term" value="P:execution phase of necroptosis"/>
    <property type="evidence" value="ECO:0007669"/>
    <property type="project" value="Ensembl"/>
</dbReference>
<dbReference type="GO" id="GO:0060545">
    <property type="term" value="P:positive regulation of necroptotic process"/>
    <property type="evidence" value="ECO:0007669"/>
    <property type="project" value="Ensembl"/>
</dbReference>
<comment type="catalytic activity">
    <reaction evidence="17">
        <text>L-seryl-[protein] + ATP = O-phospho-L-seryl-[protein] + ADP + H(+)</text>
        <dbReference type="Rhea" id="RHEA:17989"/>
        <dbReference type="Rhea" id="RHEA-COMP:9863"/>
        <dbReference type="Rhea" id="RHEA-COMP:11604"/>
        <dbReference type="ChEBI" id="CHEBI:15378"/>
        <dbReference type="ChEBI" id="CHEBI:29999"/>
        <dbReference type="ChEBI" id="CHEBI:30616"/>
        <dbReference type="ChEBI" id="CHEBI:83421"/>
        <dbReference type="ChEBI" id="CHEBI:456216"/>
        <dbReference type="EC" id="2.7.11.1"/>
    </reaction>
</comment>
<feature type="region of interest" description="Disordered" evidence="22">
    <location>
        <begin position="473"/>
        <end position="518"/>
    </location>
</feature>
<evidence type="ECO:0000256" key="10">
    <source>
        <dbReference type="ARBA" id="ARBA00022703"/>
    </source>
</evidence>
<dbReference type="GO" id="GO:0038061">
    <property type="term" value="P:non-canonical NF-kappaB signal transduction"/>
    <property type="evidence" value="ECO:0007669"/>
    <property type="project" value="Ensembl"/>
</dbReference>
<dbReference type="CTD" id="11035"/>
<evidence type="ECO:0000313" key="25">
    <source>
        <dbReference type="Proteomes" id="UP000028761"/>
    </source>
</evidence>
<dbReference type="GO" id="GO:0032649">
    <property type="term" value="P:regulation of type II interferon production"/>
    <property type="evidence" value="ECO:0007669"/>
    <property type="project" value="Ensembl"/>
</dbReference>
<protein>
    <recommendedName>
        <fullName evidence="18">Receptor-interacting serine/threonine-protein kinase 3</fullName>
        <ecNumber evidence="4">2.7.11.1</ecNumber>
    </recommendedName>
    <alternativeName>
        <fullName evidence="19">RIP-like protein kinase 3</fullName>
    </alternativeName>
    <alternativeName>
        <fullName evidence="20">Receptor-interacting protein 3</fullName>
    </alternativeName>
</protein>
<dbReference type="GO" id="GO:0072593">
    <property type="term" value="P:reactive oxygen species metabolic process"/>
    <property type="evidence" value="ECO:0007669"/>
    <property type="project" value="Ensembl"/>
</dbReference>
<evidence type="ECO:0000256" key="9">
    <source>
        <dbReference type="ARBA" id="ARBA00022679"/>
    </source>
</evidence>
<comment type="subcellular location">
    <subcellularLocation>
        <location evidence="2">Cytoplasm</location>
        <location evidence="2">Cytosol</location>
    </subcellularLocation>
    <subcellularLocation>
        <location evidence="1">Nucleus</location>
    </subcellularLocation>
</comment>
<dbReference type="PROSITE" id="PS50011">
    <property type="entry name" value="PROTEIN_KINASE_DOM"/>
    <property type="match status" value="1"/>
</dbReference>
<dbReference type="GeneTree" id="ENSGT00940000160206"/>
<dbReference type="GO" id="GO:0044877">
    <property type="term" value="F:protein-containing complex binding"/>
    <property type="evidence" value="ECO:0007669"/>
    <property type="project" value="Ensembl"/>
</dbReference>
<evidence type="ECO:0000256" key="12">
    <source>
        <dbReference type="ARBA" id="ARBA00022777"/>
    </source>
</evidence>
<dbReference type="Gene3D" id="1.10.510.10">
    <property type="entry name" value="Transferase(Phosphotransferase) domain 1"/>
    <property type="match status" value="1"/>
</dbReference>